<feature type="transmembrane region" description="Helical" evidence="5">
    <location>
        <begin position="21"/>
        <end position="43"/>
    </location>
</feature>
<dbReference type="PANTHER" id="PTHR30221:SF1">
    <property type="entry name" value="SMALL-CONDUCTANCE MECHANOSENSITIVE CHANNEL"/>
    <property type="match status" value="1"/>
</dbReference>
<keyword evidence="8" id="KW-1185">Reference proteome</keyword>
<name>A0ABS3Z185_9BACT</name>
<dbReference type="InterPro" id="IPR023408">
    <property type="entry name" value="MscS_beta-dom_sf"/>
</dbReference>
<sequence length="336" mass="38837">MQIETGQNESKKAERVRQANVNHTIWLGTYIILGLICLGIYFVVRLRVLGIVTRYHTLIQKSFLAGFFIFLVLTTSRYAQALISKYKHVKAIAYNLIQLVRIIAGIGIGMIIIAFLFQNWYTAAVSLGLISLVLGFALQTPISSFIGWLYIIARNPYKVGDRIQINDFKGDVVEIGYLDTTLWEFSGDYLTNDLPSGRLIRFPNTLVFQYEVYNYSWRKFPYIWNEIPFHIAYESDFAFVEEVLRRITKDVLGPDLEEKVKELKVLVKQTAIDELTIREYPFITLRINANTWVEASVNYLVDPKKASSVRTEIIRRAVPELLRQTDKVMFPKSNNR</sequence>
<proteinExistence type="predicted"/>
<keyword evidence="4 5" id="KW-0472">Membrane</keyword>
<evidence type="ECO:0000313" key="8">
    <source>
        <dbReference type="Proteomes" id="UP000677244"/>
    </source>
</evidence>
<accession>A0ABS3Z185</accession>
<dbReference type="PANTHER" id="PTHR30221">
    <property type="entry name" value="SMALL-CONDUCTANCE MECHANOSENSITIVE CHANNEL"/>
    <property type="match status" value="1"/>
</dbReference>
<keyword evidence="2 5" id="KW-0812">Transmembrane</keyword>
<evidence type="ECO:0000259" key="6">
    <source>
        <dbReference type="Pfam" id="PF00924"/>
    </source>
</evidence>
<dbReference type="RefSeq" id="WP_209141994.1">
    <property type="nucleotide sequence ID" value="NZ_JAGHKO010000011.1"/>
</dbReference>
<dbReference type="SUPFAM" id="SSF50182">
    <property type="entry name" value="Sm-like ribonucleoproteins"/>
    <property type="match status" value="1"/>
</dbReference>
<feature type="transmembrane region" description="Helical" evidence="5">
    <location>
        <begin position="129"/>
        <end position="153"/>
    </location>
</feature>
<evidence type="ECO:0000256" key="3">
    <source>
        <dbReference type="ARBA" id="ARBA00022989"/>
    </source>
</evidence>
<dbReference type="InterPro" id="IPR045275">
    <property type="entry name" value="MscS_archaea/bacteria_type"/>
</dbReference>
<dbReference type="Pfam" id="PF00924">
    <property type="entry name" value="MS_channel_2nd"/>
    <property type="match status" value="1"/>
</dbReference>
<evidence type="ECO:0000256" key="1">
    <source>
        <dbReference type="ARBA" id="ARBA00004370"/>
    </source>
</evidence>
<dbReference type="Gene3D" id="2.30.30.60">
    <property type="match status" value="1"/>
</dbReference>
<comment type="caution">
    <text evidence="7">The sequence shown here is derived from an EMBL/GenBank/DDBJ whole genome shotgun (WGS) entry which is preliminary data.</text>
</comment>
<dbReference type="Proteomes" id="UP000677244">
    <property type="component" value="Unassembled WGS sequence"/>
</dbReference>
<comment type="subcellular location">
    <subcellularLocation>
        <location evidence="1">Membrane</location>
    </subcellularLocation>
</comment>
<evidence type="ECO:0000256" key="4">
    <source>
        <dbReference type="ARBA" id="ARBA00023136"/>
    </source>
</evidence>
<evidence type="ECO:0000256" key="5">
    <source>
        <dbReference type="SAM" id="Phobius"/>
    </source>
</evidence>
<keyword evidence="3 5" id="KW-1133">Transmembrane helix</keyword>
<dbReference type="InterPro" id="IPR006685">
    <property type="entry name" value="MscS_channel_2nd"/>
</dbReference>
<dbReference type="EMBL" id="JAGHKO010000011">
    <property type="protein sequence ID" value="MBO9203925.1"/>
    <property type="molecule type" value="Genomic_DNA"/>
</dbReference>
<dbReference type="InterPro" id="IPR010920">
    <property type="entry name" value="LSM_dom_sf"/>
</dbReference>
<organism evidence="7 8">
    <name type="scientific">Niastella soli</name>
    <dbReference type="NCBI Taxonomy" id="2821487"/>
    <lineage>
        <taxon>Bacteria</taxon>
        <taxon>Pseudomonadati</taxon>
        <taxon>Bacteroidota</taxon>
        <taxon>Chitinophagia</taxon>
        <taxon>Chitinophagales</taxon>
        <taxon>Chitinophagaceae</taxon>
        <taxon>Niastella</taxon>
    </lineage>
</organism>
<gene>
    <name evidence="7" type="ORF">J7I42_26810</name>
</gene>
<evidence type="ECO:0000313" key="7">
    <source>
        <dbReference type="EMBL" id="MBO9203925.1"/>
    </source>
</evidence>
<protein>
    <submittedName>
        <fullName evidence="7">Mechanosensitive ion channel</fullName>
    </submittedName>
</protein>
<reference evidence="7 8" key="1">
    <citation type="submission" date="2021-03" db="EMBL/GenBank/DDBJ databases">
        <title>Assistant Professor.</title>
        <authorList>
            <person name="Huq M.A."/>
        </authorList>
    </citation>
    <scope>NUCLEOTIDE SEQUENCE [LARGE SCALE GENOMIC DNA]</scope>
    <source>
        <strain evidence="7 8">MAH-29</strain>
    </source>
</reference>
<feature type="domain" description="Mechanosensitive ion channel MscS" evidence="6">
    <location>
        <begin position="141"/>
        <end position="191"/>
    </location>
</feature>
<feature type="transmembrane region" description="Helical" evidence="5">
    <location>
        <begin position="92"/>
        <end position="117"/>
    </location>
</feature>
<feature type="transmembrane region" description="Helical" evidence="5">
    <location>
        <begin position="63"/>
        <end position="80"/>
    </location>
</feature>
<evidence type="ECO:0000256" key="2">
    <source>
        <dbReference type="ARBA" id="ARBA00022692"/>
    </source>
</evidence>